<evidence type="ECO:0000313" key="1">
    <source>
        <dbReference type="EMBL" id="QMS91353.1"/>
    </source>
</evidence>
<gene>
    <name evidence="1" type="ORF">HUN01_28540</name>
</gene>
<dbReference type="AlphaFoldDB" id="A0A7D7LEE6"/>
<evidence type="ECO:0000313" key="2">
    <source>
        <dbReference type="Proteomes" id="UP000514713"/>
    </source>
</evidence>
<keyword evidence="2" id="KW-1185">Reference proteome</keyword>
<accession>A0A7D7LEE6</accession>
<proteinExistence type="predicted"/>
<dbReference type="KEGG" id="ned:HUN01_28540"/>
<dbReference type="Proteomes" id="UP000514713">
    <property type="component" value="Chromosome"/>
</dbReference>
<dbReference type="RefSeq" id="WP_181928988.1">
    <property type="nucleotide sequence ID" value="NZ_CP054698.1"/>
</dbReference>
<sequence length="185" mass="20895">MKNDLVRASNEIWGYRPEWDSPKSYSAFCVYRDFGVNRSLDFTAKTLNKSVGLINRWSGEGRWVERAEAFDIHEEEIARDLGTKLAIEKHVLSLEKYRSWCANLGWANLELAADCLDISKKSLEKYRDDPDTKLKPFEIKALSSAGVSSAEIGQKLISEALAVGKLLEQLPIDVDAEEIANQEEV</sequence>
<name>A0A7D7LEE6_9NOSO</name>
<reference evidence="2" key="1">
    <citation type="submission" date="2020-06" db="EMBL/GenBank/DDBJ databases">
        <title>Nostoc edaphicum CCNP1411 genome.</title>
        <authorList>
            <person name="Fidor A."/>
            <person name="Grabski M."/>
            <person name="Gawor J."/>
            <person name="Gromadka R."/>
            <person name="Wegrzyn G."/>
            <person name="Mazur-Marzec H."/>
        </authorList>
    </citation>
    <scope>NUCLEOTIDE SEQUENCE [LARGE SCALE GENOMIC DNA]</scope>
    <source>
        <strain evidence="2">CCNP1411</strain>
    </source>
</reference>
<dbReference type="EMBL" id="CP054698">
    <property type="protein sequence ID" value="QMS91353.1"/>
    <property type="molecule type" value="Genomic_DNA"/>
</dbReference>
<protein>
    <submittedName>
        <fullName evidence="1">Uncharacterized protein</fullName>
    </submittedName>
</protein>
<organism evidence="1 2">
    <name type="scientific">Nostoc edaphicum CCNP1411</name>
    <dbReference type="NCBI Taxonomy" id="1472755"/>
    <lineage>
        <taxon>Bacteria</taxon>
        <taxon>Bacillati</taxon>
        <taxon>Cyanobacteriota</taxon>
        <taxon>Cyanophyceae</taxon>
        <taxon>Nostocales</taxon>
        <taxon>Nostocaceae</taxon>
        <taxon>Nostoc</taxon>
    </lineage>
</organism>